<evidence type="ECO:0000313" key="3">
    <source>
        <dbReference type="Proteomes" id="UP000594260"/>
    </source>
</evidence>
<dbReference type="RefSeq" id="XP_022654379.1">
    <property type="nucleotide sequence ID" value="XM_022798644.1"/>
</dbReference>
<keyword evidence="3" id="KW-1185">Reference proteome</keyword>
<reference evidence="2" key="1">
    <citation type="submission" date="2021-01" db="UniProtKB">
        <authorList>
            <consortium name="EnsemblMetazoa"/>
        </authorList>
    </citation>
    <scope>IDENTIFICATION</scope>
</reference>
<dbReference type="EnsemblMetazoa" id="XM_022798646">
    <property type="protein sequence ID" value="XP_022654381"/>
    <property type="gene ID" value="LOC111247564"/>
</dbReference>
<organism evidence="2 3">
    <name type="scientific">Varroa destructor</name>
    <name type="common">Honeybee mite</name>
    <dbReference type="NCBI Taxonomy" id="109461"/>
    <lineage>
        <taxon>Eukaryota</taxon>
        <taxon>Metazoa</taxon>
        <taxon>Ecdysozoa</taxon>
        <taxon>Arthropoda</taxon>
        <taxon>Chelicerata</taxon>
        <taxon>Arachnida</taxon>
        <taxon>Acari</taxon>
        <taxon>Parasitiformes</taxon>
        <taxon>Mesostigmata</taxon>
        <taxon>Gamasina</taxon>
        <taxon>Dermanyssoidea</taxon>
        <taxon>Varroidae</taxon>
        <taxon>Varroa</taxon>
    </lineage>
</organism>
<name>A0A7M7MDN5_VARDE</name>
<dbReference type="SUPFAM" id="SSF52058">
    <property type="entry name" value="L domain-like"/>
    <property type="match status" value="1"/>
</dbReference>
<dbReference type="Gene3D" id="3.80.10.10">
    <property type="entry name" value="Ribonuclease Inhibitor"/>
    <property type="match status" value="1"/>
</dbReference>
<dbReference type="RefSeq" id="XP_022654381.1">
    <property type="nucleotide sequence ID" value="XM_022798646.1"/>
</dbReference>
<dbReference type="InParanoid" id="A0A7M7MDN5"/>
<dbReference type="EnsemblMetazoa" id="XM_022798643">
    <property type="protein sequence ID" value="XP_022654378"/>
    <property type="gene ID" value="LOC111247564"/>
</dbReference>
<accession>A0A7M7MDN5</accession>
<dbReference type="InterPro" id="IPR043313">
    <property type="entry name" value="LRMDA"/>
</dbReference>
<dbReference type="PANTHER" id="PTHR46282">
    <property type="entry name" value="LEUCINE-RICH MELANOCYTE DIFFERENTIATION-ASSOCIATED PROTEIN"/>
    <property type="match status" value="1"/>
</dbReference>
<dbReference type="EnsemblMetazoa" id="XM_022798642">
    <property type="protein sequence ID" value="XP_022654377"/>
    <property type="gene ID" value="LOC111247564"/>
</dbReference>
<dbReference type="InterPro" id="IPR032675">
    <property type="entry name" value="LRR_dom_sf"/>
</dbReference>
<proteinExistence type="predicted"/>
<dbReference type="OrthoDB" id="10251250at2759"/>
<dbReference type="KEGG" id="vde:111247564"/>
<sequence>MGTSSSRSKKDNEKECISSEHGRLGWTELVTSTSSRVLREFPDCRKPENSPASCYTLERQTDDPDSPVTFLSIAFEELTSLPIQEIPDQLFNTVQSLDLSNNRFSRDVQFLSEFESLASVNLDHNRLECLTAFPRLPRLRSLSLNFNRILSLHPFVTSLATQCPRLIFLSMMGNELCPNYLNGGTEQQNELYRLYVIRHFPNLRYVDDGPVSPIERERAIASSNTHSSLSAQLGHSSLGSVDEGIDTE</sequence>
<dbReference type="GeneID" id="111247564"/>
<feature type="compositionally biased region" description="Polar residues" evidence="1">
    <location>
        <begin position="225"/>
        <end position="239"/>
    </location>
</feature>
<feature type="region of interest" description="Disordered" evidence="1">
    <location>
        <begin position="225"/>
        <end position="248"/>
    </location>
</feature>
<dbReference type="AlphaFoldDB" id="A0A7M7MDN5"/>
<evidence type="ECO:0000313" key="2">
    <source>
        <dbReference type="EnsemblMetazoa" id="XP_022654381"/>
    </source>
</evidence>
<dbReference type="PANTHER" id="PTHR46282:SF1">
    <property type="entry name" value="LEUCINE-RICH REPEAT-CONTAINING PROTEIN 72-LIKE"/>
    <property type="match status" value="1"/>
</dbReference>
<dbReference type="RefSeq" id="XP_022654377.1">
    <property type="nucleotide sequence ID" value="XM_022798642.1"/>
</dbReference>
<evidence type="ECO:0000256" key="1">
    <source>
        <dbReference type="SAM" id="MobiDB-lite"/>
    </source>
</evidence>
<dbReference type="Proteomes" id="UP000594260">
    <property type="component" value="Unplaced"/>
</dbReference>
<dbReference type="RefSeq" id="XP_022654378.1">
    <property type="nucleotide sequence ID" value="XM_022798643.1"/>
</dbReference>
<protein>
    <submittedName>
        <fullName evidence="2">Uncharacterized protein</fullName>
    </submittedName>
</protein>
<dbReference type="EnsemblMetazoa" id="XM_022798644">
    <property type="protein sequence ID" value="XP_022654379"/>
    <property type="gene ID" value="LOC111247564"/>
</dbReference>